<keyword evidence="4 10" id="KW-0997">Cell inner membrane</keyword>
<dbReference type="PANTHER" id="PTHR30558:SF7">
    <property type="entry name" value="TOL-PAL SYSTEM PROTEIN TOLR"/>
    <property type="match status" value="1"/>
</dbReference>
<evidence type="ECO:0000313" key="12">
    <source>
        <dbReference type="Proteomes" id="UP000285310"/>
    </source>
</evidence>
<feature type="transmembrane region" description="Helical" evidence="10">
    <location>
        <begin position="20"/>
        <end position="41"/>
    </location>
</feature>
<keyword evidence="12" id="KW-1185">Reference proteome</keyword>
<evidence type="ECO:0000256" key="10">
    <source>
        <dbReference type="HAMAP-Rule" id="MF_02203"/>
    </source>
</evidence>
<name>A0A423PLX6_9GAMM</name>
<accession>A0A423PLX6</accession>
<organism evidence="11 12">
    <name type="scientific">Salinisphaera japonica YTM-1</name>
    <dbReference type="NCBI Taxonomy" id="1209778"/>
    <lineage>
        <taxon>Bacteria</taxon>
        <taxon>Pseudomonadati</taxon>
        <taxon>Pseudomonadota</taxon>
        <taxon>Gammaproteobacteria</taxon>
        <taxon>Salinisphaerales</taxon>
        <taxon>Salinisphaeraceae</taxon>
        <taxon>Salinisphaera</taxon>
    </lineage>
</organism>
<dbReference type="OrthoDB" id="9798629at2"/>
<comment type="function">
    <text evidence="10">Part of the Tol-Pal system, which plays a role in outer membrane invagination during cell division and is important for maintaining outer membrane integrity.</text>
</comment>
<dbReference type="PANTHER" id="PTHR30558">
    <property type="entry name" value="EXBD MEMBRANE COMPONENT OF PMF-DRIVEN MACROMOLECULE IMPORT SYSTEM"/>
    <property type="match status" value="1"/>
</dbReference>
<dbReference type="EMBL" id="AYKG01000034">
    <property type="protein sequence ID" value="ROO26588.1"/>
    <property type="molecule type" value="Genomic_DNA"/>
</dbReference>
<keyword evidence="5 10" id="KW-0132">Cell division</keyword>
<comment type="similarity">
    <text evidence="2 10">Belongs to the ExbD/TolR family.</text>
</comment>
<dbReference type="Proteomes" id="UP000285310">
    <property type="component" value="Unassembled WGS sequence"/>
</dbReference>
<comment type="subunit">
    <text evidence="10">The Tol-Pal system is composed of five core proteins: the inner membrane proteins TolA, TolQ and TolR, the periplasmic protein TolB and the outer membrane protein Pal. They form a network linking the inner and outer membranes and the peptidoglycan layer.</text>
</comment>
<keyword evidence="8 10" id="KW-0472">Membrane</keyword>
<sequence>MGSRSRKRQGRRRLASEINVVPYIDVMLVLLIIFMVTAPLLTTGVNVDLPKAPAQVLDMAEDKPVVLTVTADGDYSLNVGPSPDEPLSADRIITIVGQVIAARPEAPVAVRGDGQGNYADVVRGMVMLQQAGAEKVGLITDNVDASDNGSR</sequence>
<keyword evidence="7 10" id="KW-1133">Transmembrane helix</keyword>
<dbReference type="Gene3D" id="3.30.420.270">
    <property type="match status" value="1"/>
</dbReference>
<comment type="subcellular location">
    <subcellularLocation>
        <location evidence="10">Cell inner membrane</location>
        <topology evidence="10">Single-pass membrane protein</topology>
    </subcellularLocation>
    <subcellularLocation>
        <location evidence="1">Cell membrane</location>
        <topology evidence="1">Single-pass membrane protein</topology>
    </subcellularLocation>
</comment>
<dbReference type="GO" id="GO:0051301">
    <property type="term" value="P:cell division"/>
    <property type="evidence" value="ECO:0007669"/>
    <property type="project" value="UniProtKB-UniRule"/>
</dbReference>
<dbReference type="GO" id="GO:0015031">
    <property type="term" value="P:protein transport"/>
    <property type="evidence" value="ECO:0007669"/>
    <property type="project" value="InterPro"/>
</dbReference>
<keyword evidence="6 10" id="KW-0812">Transmembrane</keyword>
<evidence type="ECO:0000256" key="7">
    <source>
        <dbReference type="ARBA" id="ARBA00022989"/>
    </source>
</evidence>
<comment type="caution">
    <text evidence="11">The sequence shown here is derived from an EMBL/GenBank/DDBJ whole genome shotgun (WGS) entry which is preliminary data.</text>
</comment>
<evidence type="ECO:0000256" key="8">
    <source>
        <dbReference type="ARBA" id="ARBA00023136"/>
    </source>
</evidence>
<dbReference type="RefSeq" id="WP_123658677.1">
    <property type="nucleotide sequence ID" value="NZ_AYKG01000034.1"/>
</dbReference>
<dbReference type="InParanoid" id="A0A423PLX6"/>
<evidence type="ECO:0000313" key="11">
    <source>
        <dbReference type="EMBL" id="ROO26588.1"/>
    </source>
</evidence>
<evidence type="ECO:0000256" key="5">
    <source>
        <dbReference type="ARBA" id="ARBA00022618"/>
    </source>
</evidence>
<evidence type="ECO:0000256" key="4">
    <source>
        <dbReference type="ARBA" id="ARBA00022519"/>
    </source>
</evidence>
<gene>
    <name evidence="10" type="primary">tolR</name>
    <name evidence="11" type="ORF">SAJA_10980</name>
</gene>
<dbReference type="InterPro" id="IPR014168">
    <property type="entry name" value="Tol-Pal_TolR"/>
</dbReference>
<protein>
    <recommendedName>
        <fullName evidence="10">Tol-Pal system protein TolR</fullName>
    </recommendedName>
</protein>
<dbReference type="GO" id="GO:0022857">
    <property type="term" value="F:transmembrane transporter activity"/>
    <property type="evidence" value="ECO:0007669"/>
    <property type="project" value="InterPro"/>
</dbReference>
<dbReference type="HAMAP" id="MF_02203">
    <property type="entry name" value="TolR"/>
    <property type="match status" value="1"/>
</dbReference>
<evidence type="ECO:0000256" key="9">
    <source>
        <dbReference type="ARBA" id="ARBA00023306"/>
    </source>
</evidence>
<dbReference type="NCBIfam" id="TIGR02801">
    <property type="entry name" value="tolR"/>
    <property type="match status" value="1"/>
</dbReference>
<dbReference type="GO" id="GO:0005886">
    <property type="term" value="C:plasma membrane"/>
    <property type="evidence" value="ECO:0007669"/>
    <property type="project" value="UniProtKB-SubCell"/>
</dbReference>
<keyword evidence="3 10" id="KW-1003">Cell membrane</keyword>
<evidence type="ECO:0000256" key="2">
    <source>
        <dbReference type="ARBA" id="ARBA00005811"/>
    </source>
</evidence>
<evidence type="ECO:0000256" key="1">
    <source>
        <dbReference type="ARBA" id="ARBA00004162"/>
    </source>
</evidence>
<evidence type="ECO:0000256" key="6">
    <source>
        <dbReference type="ARBA" id="ARBA00022692"/>
    </source>
</evidence>
<reference evidence="11 12" key="1">
    <citation type="submission" date="2013-10" db="EMBL/GenBank/DDBJ databases">
        <title>Salinisphaera japonica YTM-1 Genome Sequencing.</title>
        <authorList>
            <person name="Lai Q."/>
            <person name="Li C."/>
            <person name="Shao Z."/>
        </authorList>
    </citation>
    <scope>NUCLEOTIDE SEQUENCE [LARGE SCALE GENOMIC DNA]</scope>
    <source>
        <strain evidence="11 12">YTM-1</strain>
    </source>
</reference>
<dbReference type="InterPro" id="IPR003400">
    <property type="entry name" value="ExbD"/>
</dbReference>
<dbReference type="FunCoup" id="A0A423PLX6">
    <property type="interactions" value="134"/>
</dbReference>
<dbReference type="Pfam" id="PF02472">
    <property type="entry name" value="ExbD"/>
    <property type="match status" value="1"/>
</dbReference>
<keyword evidence="9 10" id="KW-0131">Cell cycle</keyword>
<evidence type="ECO:0000256" key="3">
    <source>
        <dbReference type="ARBA" id="ARBA00022475"/>
    </source>
</evidence>
<dbReference type="AlphaFoldDB" id="A0A423PLX6"/>
<proteinExistence type="inferred from homology"/>